<protein>
    <submittedName>
        <fullName evidence="2">Acetyltransferase (GNAT) family protein</fullName>
    </submittedName>
</protein>
<dbReference type="STRING" id="1852522.SAMN06295960_0980"/>
<dbReference type="Pfam" id="PF00583">
    <property type="entry name" value="Acetyltransf_1"/>
    <property type="match status" value="1"/>
</dbReference>
<keyword evidence="2" id="KW-0808">Transferase</keyword>
<dbReference type="GO" id="GO:0016747">
    <property type="term" value="F:acyltransferase activity, transferring groups other than amino-acyl groups"/>
    <property type="evidence" value="ECO:0007669"/>
    <property type="project" value="InterPro"/>
</dbReference>
<feature type="domain" description="N-acetyltransferase" evidence="1">
    <location>
        <begin position="15"/>
        <end position="188"/>
    </location>
</feature>
<name>A0A1X7IY87_9BACL</name>
<dbReference type="RefSeq" id="WP_085493179.1">
    <property type="nucleotide sequence ID" value="NZ_FXAZ01000001.1"/>
</dbReference>
<dbReference type="AlphaFoldDB" id="A0A1X7IY87"/>
<evidence type="ECO:0000259" key="1">
    <source>
        <dbReference type="PROSITE" id="PS51186"/>
    </source>
</evidence>
<evidence type="ECO:0000313" key="2">
    <source>
        <dbReference type="EMBL" id="SMG19955.1"/>
    </source>
</evidence>
<dbReference type="SUPFAM" id="SSF55729">
    <property type="entry name" value="Acyl-CoA N-acyltransferases (Nat)"/>
    <property type="match status" value="1"/>
</dbReference>
<sequence>MERLLIKNDCLVDDLYIIHAQMNHFDRMLELFLDAAHWLNTLGSSQWRHFLDGYGRDDISASINAGTAFLIMRNDVVIGSFTVQPTPDEWDIHIWGDAHLDDSVFLHRLVLSRSAAGNGLGGTILKWIEHNLEFPPHKKYIKLDCVGDNAKLNHFYVSNEYLFLGAAADGHHKYQKEIKHITFQDNNLRGEIM</sequence>
<dbReference type="Proteomes" id="UP000193834">
    <property type="component" value="Unassembled WGS sequence"/>
</dbReference>
<dbReference type="InterPro" id="IPR016181">
    <property type="entry name" value="Acyl_CoA_acyltransferase"/>
</dbReference>
<gene>
    <name evidence="2" type="ORF">SAMN06295960_0980</name>
</gene>
<dbReference type="OrthoDB" id="6382410at2"/>
<accession>A0A1X7IY87</accession>
<proteinExistence type="predicted"/>
<dbReference type="EMBL" id="FXAZ01000001">
    <property type="protein sequence ID" value="SMG19955.1"/>
    <property type="molecule type" value="Genomic_DNA"/>
</dbReference>
<reference evidence="2 3" key="1">
    <citation type="submission" date="2017-04" db="EMBL/GenBank/DDBJ databases">
        <authorList>
            <person name="Afonso C.L."/>
            <person name="Miller P.J."/>
            <person name="Scott M.A."/>
            <person name="Spackman E."/>
            <person name="Goraichik I."/>
            <person name="Dimitrov K.M."/>
            <person name="Suarez D.L."/>
            <person name="Swayne D.E."/>
        </authorList>
    </citation>
    <scope>NUCLEOTIDE SEQUENCE [LARGE SCALE GENOMIC DNA]</scope>
    <source>
        <strain evidence="2 3">11</strain>
    </source>
</reference>
<dbReference type="PROSITE" id="PS51186">
    <property type="entry name" value="GNAT"/>
    <property type="match status" value="1"/>
</dbReference>
<organism evidence="2 3">
    <name type="scientific">Paenibacillus aquistagni</name>
    <dbReference type="NCBI Taxonomy" id="1852522"/>
    <lineage>
        <taxon>Bacteria</taxon>
        <taxon>Bacillati</taxon>
        <taxon>Bacillota</taxon>
        <taxon>Bacilli</taxon>
        <taxon>Bacillales</taxon>
        <taxon>Paenibacillaceae</taxon>
        <taxon>Paenibacillus</taxon>
    </lineage>
</organism>
<dbReference type="InterPro" id="IPR000182">
    <property type="entry name" value="GNAT_dom"/>
</dbReference>
<keyword evidence="3" id="KW-1185">Reference proteome</keyword>
<evidence type="ECO:0000313" key="3">
    <source>
        <dbReference type="Proteomes" id="UP000193834"/>
    </source>
</evidence>
<dbReference type="Gene3D" id="3.40.630.30">
    <property type="match status" value="1"/>
</dbReference>